<keyword evidence="1" id="KW-1133">Transmembrane helix</keyword>
<name>A0A967B4C5_9PROT</name>
<reference evidence="3" key="1">
    <citation type="submission" date="2019-11" db="EMBL/GenBank/DDBJ databases">
        <title>Description of new Acetobacter species.</title>
        <authorList>
            <person name="Cleenwerck I."/>
            <person name="Sombolestani A.S."/>
        </authorList>
    </citation>
    <scope>NUCLEOTIDE SEQUENCE</scope>
    <source>
        <strain evidence="3">LMG 1626</strain>
    </source>
</reference>
<organism evidence="3 4">
    <name type="scientific">Acetobacter estunensis</name>
    <dbReference type="NCBI Taxonomy" id="104097"/>
    <lineage>
        <taxon>Bacteria</taxon>
        <taxon>Pseudomonadati</taxon>
        <taxon>Pseudomonadota</taxon>
        <taxon>Alphaproteobacteria</taxon>
        <taxon>Acetobacterales</taxon>
        <taxon>Acetobacteraceae</taxon>
        <taxon>Acetobacter</taxon>
    </lineage>
</organism>
<evidence type="ECO:0000256" key="1">
    <source>
        <dbReference type="SAM" id="Phobius"/>
    </source>
</evidence>
<dbReference type="Pfam" id="PF07811">
    <property type="entry name" value="TadE"/>
    <property type="match status" value="1"/>
</dbReference>
<keyword evidence="1" id="KW-0472">Membrane</keyword>
<keyword evidence="4" id="KW-1185">Reference proteome</keyword>
<accession>A0A967B4C5</accession>
<feature type="transmembrane region" description="Helical" evidence="1">
    <location>
        <begin position="20"/>
        <end position="37"/>
    </location>
</feature>
<proteinExistence type="predicted"/>
<protein>
    <submittedName>
        <fullName evidence="3">Pilus assembly protein</fullName>
    </submittedName>
</protein>
<dbReference type="Proteomes" id="UP000597459">
    <property type="component" value="Unassembled WGS sequence"/>
</dbReference>
<keyword evidence="1" id="KW-0812">Transmembrane</keyword>
<sequence>MESKGHGLGRCQRGAAAIEFALLLPVLVMMLVGGITLEDAVIVSRKVTAAARTLANVTTQYTTMAESDVSLVLSASKLVLEPYSTTPAGMVVSELSVTSAGTGTVVWSRASGTATARATGSTITVPTDSSTASTSYLIYAEVSYAYVPSLASAFMSKNLTLSEKLFMVPRRSTSIPLTSSSGS</sequence>
<dbReference type="InterPro" id="IPR012495">
    <property type="entry name" value="TadE-like_dom"/>
</dbReference>
<feature type="domain" description="TadE-like" evidence="2">
    <location>
        <begin position="14"/>
        <end position="54"/>
    </location>
</feature>
<evidence type="ECO:0000313" key="4">
    <source>
        <dbReference type="Proteomes" id="UP000597459"/>
    </source>
</evidence>
<evidence type="ECO:0000313" key="3">
    <source>
        <dbReference type="EMBL" id="NHO53517.1"/>
    </source>
</evidence>
<dbReference type="AlphaFoldDB" id="A0A967B4C5"/>
<gene>
    <name evidence="3" type="ORF">GOB87_05990</name>
</gene>
<comment type="caution">
    <text evidence="3">The sequence shown here is derived from an EMBL/GenBank/DDBJ whole genome shotgun (WGS) entry which is preliminary data.</text>
</comment>
<evidence type="ECO:0000259" key="2">
    <source>
        <dbReference type="Pfam" id="PF07811"/>
    </source>
</evidence>
<dbReference type="EMBL" id="WOTH01000008">
    <property type="protein sequence ID" value="NHO53517.1"/>
    <property type="molecule type" value="Genomic_DNA"/>
</dbReference>